<protein>
    <submittedName>
        <fullName evidence="4">Actinorhodin polyketide synthase</fullName>
    </submittedName>
</protein>
<dbReference type="AlphaFoldDB" id="A0A919BBY0"/>
<dbReference type="PROSITE" id="PS00012">
    <property type="entry name" value="PHOSPHOPANTETHEINE"/>
    <property type="match status" value="1"/>
</dbReference>
<dbReference type="Proteomes" id="UP000632849">
    <property type="component" value="Unassembled WGS sequence"/>
</dbReference>
<evidence type="ECO:0000256" key="1">
    <source>
        <dbReference type="ARBA" id="ARBA00022450"/>
    </source>
</evidence>
<evidence type="ECO:0000256" key="2">
    <source>
        <dbReference type="ARBA" id="ARBA00022553"/>
    </source>
</evidence>
<reference evidence="4" key="2">
    <citation type="submission" date="2020-09" db="EMBL/GenBank/DDBJ databases">
        <authorList>
            <person name="Sun Q."/>
            <person name="Ohkuma M."/>
        </authorList>
    </citation>
    <scope>NUCLEOTIDE SEQUENCE</scope>
    <source>
        <strain evidence="4">JCM 4122</strain>
    </source>
</reference>
<organism evidence="4 5">
    <name type="scientific">Streptomyces filamentosus</name>
    <name type="common">Streptomyces roseosporus</name>
    <dbReference type="NCBI Taxonomy" id="67294"/>
    <lineage>
        <taxon>Bacteria</taxon>
        <taxon>Bacillati</taxon>
        <taxon>Actinomycetota</taxon>
        <taxon>Actinomycetes</taxon>
        <taxon>Kitasatosporales</taxon>
        <taxon>Streptomycetaceae</taxon>
        <taxon>Streptomyces</taxon>
    </lineage>
</organism>
<comment type="caution">
    <text evidence="4">The sequence shown here is derived from an EMBL/GenBank/DDBJ whole genome shotgun (WGS) entry which is preliminary data.</text>
</comment>
<keyword evidence="5" id="KW-1185">Reference proteome</keyword>
<name>A0A919BBY0_STRFL</name>
<proteinExistence type="predicted"/>
<dbReference type="PROSITE" id="PS50075">
    <property type="entry name" value="CARRIER"/>
    <property type="match status" value="1"/>
</dbReference>
<dbReference type="SUPFAM" id="SSF47336">
    <property type="entry name" value="ACP-like"/>
    <property type="match status" value="1"/>
</dbReference>
<dbReference type="InterPro" id="IPR036736">
    <property type="entry name" value="ACP-like_sf"/>
</dbReference>
<evidence type="ECO:0000313" key="5">
    <source>
        <dbReference type="Proteomes" id="UP000632849"/>
    </source>
</evidence>
<dbReference type="RefSeq" id="WP_150235993.1">
    <property type="nucleotide sequence ID" value="NZ_BNBE01000001.1"/>
</dbReference>
<feature type="domain" description="Carrier" evidence="3">
    <location>
        <begin position="7"/>
        <end position="84"/>
    </location>
</feature>
<dbReference type="Pfam" id="PF00550">
    <property type="entry name" value="PP-binding"/>
    <property type="match status" value="1"/>
</dbReference>
<accession>A0A919BBY0</accession>
<sequence>MSVQQIITLQDIVRALRAAAGEGDGVDLDGDIADVTFSELGYDSIAVLETVGSLERAYGFSLGDEAIQEAQTPGQLLRLAIEATAGVAGLAA</sequence>
<evidence type="ECO:0000259" key="3">
    <source>
        <dbReference type="PROSITE" id="PS50075"/>
    </source>
</evidence>
<keyword evidence="2" id="KW-0597">Phosphoprotein</keyword>
<dbReference type="Gene3D" id="1.10.1200.10">
    <property type="entry name" value="ACP-like"/>
    <property type="match status" value="1"/>
</dbReference>
<dbReference type="EMBL" id="BNBE01000001">
    <property type="protein sequence ID" value="GHF81449.1"/>
    <property type="molecule type" value="Genomic_DNA"/>
</dbReference>
<reference evidence="4" key="1">
    <citation type="journal article" date="2014" name="Int. J. Syst. Evol. Microbiol.">
        <title>Complete genome sequence of Corynebacterium casei LMG S-19264T (=DSM 44701T), isolated from a smear-ripened cheese.</title>
        <authorList>
            <consortium name="US DOE Joint Genome Institute (JGI-PGF)"/>
            <person name="Walter F."/>
            <person name="Albersmeier A."/>
            <person name="Kalinowski J."/>
            <person name="Ruckert C."/>
        </authorList>
    </citation>
    <scope>NUCLEOTIDE SEQUENCE</scope>
    <source>
        <strain evidence="4">JCM 4122</strain>
    </source>
</reference>
<dbReference type="InterPro" id="IPR009081">
    <property type="entry name" value="PP-bd_ACP"/>
</dbReference>
<dbReference type="GeneID" id="95663634"/>
<evidence type="ECO:0000313" key="4">
    <source>
        <dbReference type="EMBL" id="GHF81449.1"/>
    </source>
</evidence>
<keyword evidence="1" id="KW-0596">Phosphopantetheine</keyword>
<dbReference type="InterPro" id="IPR006162">
    <property type="entry name" value="Ppantetheine_attach_site"/>
</dbReference>
<gene>
    <name evidence="4" type="primary">actI</name>
    <name evidence="4" type="ORF">GCM10017667_06480</name>
</gene>